<dbReference type="GO" id="GO:0046872">
    <property type="term" value="F:metal ion binding"/>
    <property type="evidence" value="ECO:0007669"/>
    <property type="project" value="InterPro"/>
</dbReference>
<sequence>MRLLVFSAEKQWEVKRILGECGKKKILCMAVGPKNSGKISPREFDAVLFRAIRGHAKQAISLARRAAAAGLVVVDEKLARGIDRSKLWNYALFRKAGLFVPKTILLTKKSVPKLAGFSGQKIVVKPLFGKRGEGLQLVGKGDTKKLRRLATGGKYMAQEFVPIKKEIRVMVIGGKVVGGVSKQTGNWVHNFYRGAKPVKARLTEKMKSVCLRAARAVQTEIAGIDLALTPRGMFVLEANRSPGFKAFEKGTGKNVAGIIVGYIAGRI</sequence>
<dbReference type="InterPro" id="IPR011761">
    <property type="entry name" value="ATP-grasp"/>
</dbReference>
<evidence type="ECO:0000313" key="4">
    <source>
        <dbReference type="Proteomes" id="UP000732298"/>
    </source>
</evidence>
<gene>
    <name evidence="3" type="ORF">HY544_05350</name>
</gene>
<name>A0A8T3YMG2_9ARCH</name>
<dbReference type="Gene3D" id="3.30.470.20">
    <property type="entry name" value="ATP-grasp fold, B domain"/>
    <property type="match status" value="1"/>
</dbReference>
<dbReference type="InterPro" id="IPR013651">
    <property type="entry name" value="ATP-grasp_RimK-type"/>
</dbReference>
<dbReference type="GO" id="GO:0018169">
    <property type="term" value="F:ribosomal S6-glutamic acid ligase activity"/>
    <property type="evidence" value="ECO:0007669"/>
    <property type="project" value="TreeGrafter"/>
</dbReference>
<feature type="domain" description="ATP-grasp" evidence="2">
    <location>
        <begin position="90"/>
        <end position="264"/>
    </location>
</feature>
<reference evidence="3" key="1">
    <citation type="submission" date="2020-07" db="EMBL/GenBank/DDBJ databases">
        <title>Huge and variable diversity of episymbiotic CPR bacteria and DPANN archaea in groundwater ecosystems.</title>
        <authorList>
            <person name="He C.Y."/>
            <person name="Keren R."/>
            <person name="Whittaker M."/>
            <person name="Farag I.F."/>
            <person name="Doudna J."/>
            <person name="Cate J.H.D."/>
            <person name="Banfield J.F."/>
        </authorList>
    </citation>
    <scope>NUCLEOTIDE SEQUENCE</scope>
    <source>
        <strain evidence="3">NC_groundwater_1296_Ag_S-0.2um_52_80</strain>
    </source>
</reference>
<evidence type="ECO:0000313" key="3">
    <source>
        <dbReference type="EMBL" id="MBI4210897.1"/>
    </source>
</evidence>
<evidence type="ECO:0000259" key="2">
    <source>
        <dbReference type="PROSITE" id="PS50975"/>
    </source>
</evidence>
<dbReference type="PROSITE" id="PS50975">
    <property type="entry name" value="ATP_GRASP"/>
    <property type="match status" value="1"/>
</dbReference>
<dbReference type="GO" id="GO:0005524">
    <property type="term" value="F:ATP binding"/>
    <property type="evidence" value="ECO:0007669"/>
    <property type="project" value="UniProtKB-UniRule"/>
</dbReference>
<protein>
    <submittedName>
        <fullName evidence="3">ATP-grasp domain-containing protein</fullName>
    </submittedName>
</protein>
<proteinExistence type="predicted"/>
<evidence type="ECO:0000256" key="1">
    <source>
        <dbReference type="PROSITE-ProRule" id="PRU00409"/>
    </source>
</evidence>
<dbReference type="EMBL" id="JACQPB010000047">
    <property type="protein sequence ID" value="MBI4210897.1"/>
    <property type="molecule type" value="Genomic_DNA"/>
</dbReference>
<dbReference type="AlphaFoldDB" id="A0A8T3YMG2"/>
<dbReference type="SUPFAM" id="SSF56059">
    <property type="entry name" value="Glutathione synthetase ATP-binding domain-like"/>
    <property type="match status" value="1"/>
</dbReference>
<dbReference type="GO" id="GO:0005737">
    <property type="term" value="C:cytoplasm"/>
    <property type="evidence" value="ECO:0007669"/>
    <property type="project" value="TreeGrafter"/>
</dbReference>
<keyword evidence="1" id="KW-0547">Nucleotide-binding</keyword>
<accession>A0A8T3YMG2</accession>
<dbReference type="Pfam" id="PF08443">
    <property type="entry name" value="RimK"/>
    <property type="match status" value="1"/>
</dbReference>
<keyword evidence="1" id="KW-0067">ATP-binding</keyword>
<organism evidence="3 4">
    <name type="scientific">Candidatus Iainarchaeum sp</name>
    <dbReference type="NCBI Taxonomy" id="3101447"/>
    <lineage>
        <taxon>Archaea</taxon>
        <taxon>Candidatus Iainarchaeota</taxon>
        <taxon>Candidatus Iainarchaeia</taxon>
        <taxon>Candidatus Iainarchaeales</taxon>
        <taxon>Candidatus Iainarchaeaceae</taxon>
        <taxon>Candidatus Iainarchaeum</taxon>
    </lineage>
</organism>
<dbReference type="PANTHER" id="PTHR21621">
    <property type="entry name" value="RIBOSOMAL PROTEIN S6 MODIFICATION PROTEIN"/>
    <property type="match status" value="1"/>
</dbReference>
<dbReference type="GO" id="GO:0009432">
    <property type="term" value="P:SOS response"/>
    <property type="evidence" value="ECO:0007669"/>
    <property type="project" value="TreeGrafter"/>
</dbReference>
<dbReference type="PANTHER" id="PTHR21621:SF0">
    <property type="entry name" value="BETA-CITRYLGLUTAMATE SYNTHASE B-RELATED"/>
    <property type="match status" value="1"/>
</dbReference>
<comment type="caution">
    <text evidence="3">The sequence shown here is derived from an EMBL/GenBank/DDBJ whole genome shotgun (WGS) entry which is preliminary data.</text>
</comment>
<dbReference type="Proteomes" id="UP000732298">
    <property type="component" value="Unassembled WGS sequence"/>
</dbReference>